<keyword evidence="2" id="KW-1185">Reference proteome</keyword>
<accession>A0ABP8FE08</accession>
<organism evidence="1 2">
    <name type="scientific">Streptomyces venetus</name>
    <dbReference type="NCBI Taxonomy" id="1701086"/>
    <lineage>
        <taxon>Bacteria</taxon>
        <taxon>Bacillati</taxon>
        <taxon>Actinomycetota</taxon>
        <taxon>Actinomycetes</taxon>
        <taxon>Kitasatosporales</taxon>
        <taxon>Streptomycetaceae</taxon>
        <taxon>Streptomyces</taxon>
    </lineage>
</organism>
<comment type="caution">
    <text evidence="1">The sequence shown here is derived from an EMBL/GenBank/DDBJ whole genome shotgun (WGS) entry which is preliminary data.</text>
</comment>
<sequence>MTLPNPLYPSAVRKLEQAADRAARRGKVPFPPSFVRSQIDGVRPPLARLIQGGRGGEVRLKLYLCITMMATAKPYDLRQPPAPHAWARMLALPSDTGPRRVNSNLKWLSQNGFIELEPRRGNTPAIKLISTEQPGGVYVRASTQGRYVGIPIEFWRHGWILHLSATGIALLFALIEAQGGYKKPRYVTKERRDSYGLSHNTWTAARKELEKQGFLMVKQTPQGSDFDYRRLRNSYWVDEGRFLDPPGSILPPGSTVLQGPG</sequence>
<dbReference type="EMBL" id="BAABET010000002">
    <property type="protein sequence ID" value="GAA4301439.1"/>
    <property type="molecule type" value="Genomic_DNA"/>
</dbReference>
<evidence type="ECO:0000313" key="1">
    <source>
        <dbReference type="EMBL" id="GAA4301439.1"/>
    </source>
</evidence>
<reference evidence="2" key="1">
    <citation type="journal article" date="2019" name="Int. J. Syst. Evol. Microbiol.">
        <title>The Global Catalogue of Microorganisms (GCM) 10K type strain sequencing project: providing services to taxonomists for standard genome sequencing and annotation.</title>
        <authorList>
            <consortium name="The Broad Institute Genomics Platform"/>
            <consortium name="The Broad Institute Genome Sequencing Center for Infectious Disease"/>
            <person name="Wu L."/>
            <person name="Ma J."/>
        </authorList>
    </citation>
    <scope>NUCLEOTIDE SEQUENCE [LARGE SCALE GENOMIC DNA]</scope>
    <source>
        <strain evidence="2">JCM 31290</strain>
    </source>
</reference>
<dbReference type="Proteomes" id="UP001501115">
    <property type="component" value="Unassembled WGS sequence"/>
</dbReference>
<protein>
    <submittedName>
        <fullName evidence="1">Uncharacterized protein</fullName>
    </submittedName>
</protein>
<proteinExistence type="predicted"/>
<gene>
    <name evidence="1" type="ORF">GCM10023086_17330</name>
</gene>
<name>A0ABP8FE08_9ACTN</name>
<evidence type="ECO:0000313" key="2">
    <source>
        <dbReference type="Proteomes" id="UP001501115"/>
    </source>
</evidence>